<dbReference type="Gene3D" id="2.60.200.20">
    <property type="match status" value="1"/>
</dbReference>
<evidence type="ECO:0000313" key="6">
    <source>
        <dbReference type="EMBL" id="KAJ3255323.1"/>
    </source>
</evidence>
<feature type="compositionally biased region" description="Low complexity" evidence="4">
    <location>
        <begin position="125"/>
        <end position="134"/>
    </location>
</feature>
<comment type="caution">
    <text evidence="6">The sequence shown here is derived from an EMBL/GenBank/DDBJ whole genome shotgun (WGS) entry which is preliminary data.</text>
</comment>
<evidence type="ECO:0000256" key="1">
    <source>
        <dbReference type="ARBA" id="ARBA00004123"/>
    </source>
</evidence>
<dbReference type="Proteomes" id="UP001210925">
    <property type="component" value="Unassembled WGS sequence"/>
</dbReference>
<evidence type="ECO:0000259" key="5">
    <source>
        <dbReference type="Pfam" id="PF16770"/>
    </source>
</evidence>
<reference evidence="6" key="1">
    <citation type="submission" date="2020-05" db="EMBL/GenBank/DDBJ databases">
        <title>Phylogenomic resolution of chytrid fungi.</title>
        <authorList>
            <person name="Stajich J.E."/>
            <person name="Amses K."/>
            <person name="Simmons R."/>
            <person name="Seto K."/>
            <person name="Myers J."/>
            <person name="Bonds A."/>
            <person name="Quandt C.A."/>
            <person name="Barry K."/>
            <person name="Liu P."/>
            <person name="Grigoriev I."/>
            <person name="Longcore J.E."/>
            <person name="James T.Y."/>
        </authorList>
    </citation>
    <scope>NUCLEOTIDE SEQUENCE</scope>
    <source>
        <strain evidence="6">PLAUS21</strain>
    </source>
</reference>
<evidence type="ECO:0000256" key="3">
    <source>
        <dbReference type="ARBA" id="ARBA00023242"/>
    </source>
</evidence>
<dbReference type="CDD" id="cd17744">
    <property type="entry name" value="BRCT_MDC1_rpt1"/>
    <property type="match status" value="1"/>
</dbReference>
<dbReference type="PANTHER" id="PTHR23196">
    <property type="entry name" value="PAX TRANSCRIPTION ACTIVATION DOMAIN INTERACTING PROTEIN"/>
    <property type="match status" value="1"/>
</dbReference>
<keyword evidence="2" id="KW-0227">DNA damage</keyword>
<dbReference type="SUPFAM" id="SSF49879">
    <property type="entry name" value="SMAD/FHA domain"/>
    <property type="match status" value="1"/>
</dbReference>
<dbReference type="InterPro" id="IPR051579">
    <property type="entry name" value="DDR_Transcriptional_Reg"/>
</dbReference>
<feature type="region of interest" description="Disordered" evidence="4">
    <location>
        <begin position="214"/>
        <end position="288"/>
    </location>
</feature>
<evidence type="ECO:0000256" key="2">
    <source>
        <dbReference type="ARBA" id="ARBA00022763"/>
    </source>
</evidence>
<dbReference type="InterPro" id="IPR008984">
    <property type="entry name" value="SMAD_FHA_dom_sf"/>
</dbReference>
<dbReference type="InterPro" id="IPR001357">
    <property type="entry name" value="BRCT_dom"/>
</dbReference>
<name>A0AAD5Y242_9FUNG</name>
<comment type="subcellular location">
    <subcellularLocation>
        <location evidence="1">Nucleus</location>
    </subcellularLocation>
</comment>
<dbReference type="InterPro" id="IPR036420">
    <property type="entry name" value="BRCT_dom_sf"/>
</dbReference>
<dbReference type="PANTHER" id="PTHR23196:SF1">
    <property type="entry name" value="PAX-INTERACTING PROTEIN 1"/>
    <property type="match status" value="1"/>
</dbReference>
<evidence type="ECO:0000313" key="7">
    <source>
        <dbReference type="Proteomes" id="UP001210925"/>
    </source>
</evidence>
<feature type="region of interest" description="Disordered" evidence="4">
    <location>
        <begin position="175"/>
        <end position="197"/>
    </location>
</feature>
<feature type="compositionally biased region" description="Basic and acidic residues" evidence="4">
    <location>
        <begin position="276"/>
        <end position="288"/>
    </location>
</feature>
<protein>
    <submittedName>
        <fullName evidence="6">Mediator of DNA damage checkpoint protein 1</fullName>
    </submittedName>
</protein>
<dbReference type="AlphaFoldDB" id="A0AAD5Y242"/>
<evidence type="ECO:0000256" key="4">
    <source>
        <dbReference type="SAM" id="MobiDB-lite"/>
    </source>
</evidence>
<dbReference type="SUPFAM" id="SSF52113">
    <property type="entry name" value="BRCT domain"/>
    <property type="match status" value="1"/>
</dbReference>
<feature type="domain" description="BRCT" evidence="5">
    <location>
        <begin position="311"/>
        <end position="368"/>
    </location>
</feature>
<keyword evidence="3" id="KW-0539">Nucleus</keyword>
<dbReference type="Gene3D" id="3.40.50.10190">
    <property type="entry name" value="BRCT domain"/>
    <property type="match status" value="2"/>
</dbReference>
<proteinExistence type="predicted"/>
<gene>
    <name evidence="6" type="primary">MDC1</name>
    <name evidence="6" type="ORF">HK103_006346</name>
</gene>
<dbReference type="GO" id="GO:0005634">
    <property type="term" value="C:nucleus"/>
    <property type="evidence" value="ECO:0007669"/>
    <property type="project" value="UniProtKB-SubCell"/>
</dbReference>
<dbReference type="GO" id="GO:0006974">
    <property type="term" value="P:DNA damage response"/>
    <property type="evidence" value="ECO:0007669"/>
    <property type="project" value="UniProtKB-KW"/>
</dbReference>
<organism evidence="6 7">
    <name type="scientific">Boothiomyces macroporosus</name>
    <dbReference type="NCBI Taxonomy" id="261099"/>
    <lineage>
        <taxon>Eukaryota</taxon>
        <taxon>Fungi</taxon>
        <taxon>Fungi incertae sedis</taxon>
        <taxon>Chytridiomycota</taxon>
        <taxon>Chytridiomycota incertae sedis</taxon>
        <taxon>Chytridiomycetes</taxon>
        <taxon>Rhizophydiales</taxon>
        <taxon>Terramycetaceae</taxon>
        <taxon>Boothiomyces</taxon>
    </lineage>
</organism>
<feature type="compositionally biased region" description="Polar residues" evidence="4">
    <location>
        <begin position="178"/>
        <end position="197"/>
    </location>
</feature>
<sequence>MTMNNVGAELLLEPLLNIKTPQSQTELHFLDGGTIQQIYNGTNIVGSAPKVDVHVEGVGVKISPDGSEHFVEDLSSTNGTFLGTAEYRLCSRRLYQLLDNKIITFGPTKCQYKILQDKWSELTENSSESTLPLTKNTPTEIHRGSVSEESNNNVTERSTSAIVVDREQMGELKPADSKLQSGESEINNLNTNTQGTSQVDELVSEEAVVQKENKTLDTIYGDNPSLKQSKGRKGTVQRNRSEHLEDSPIDEILSNDTPVKTASTRKKRPSLTLKSAEPENRLSKKQRNSLDKEVPKVLLGKIITLEECRETLDYLKGEEVLDYKNCTHFVMDIMRRTVKFLCCLSYGKYIVTSKWLEASMKADESKYILKDAKDERKWGFNLKNSISLARSNLEHPIFKNIVFFSTKSVKPEYEELKQILEAAGGKA</sequence>
<accession>A0AAD5Y242</accession>
<dbReference type="Pfam" id="PF16770">
    <property type="entry name" value="RTT107_BRCT_5"/>
    <property type="match status" value="1"/>
</dbReference>
<keyword evidence="7" id="KW-1185">Reference proteome</keyword>
<feature type="compositionally biased region" description="Polar residues" evidence="4">
    <location>
        <begin position="147"/>
        <end position="157"/>
    </location>
</feature>
<feature type="region of interest" description="Disordered" evidence="4">
    <location>
        <begin position="125"/>
        <end position="157"/>
    </location>
</feature>
<dbReference type="EMBL" id="JADGKB010000068">
    <property type="protein sequence ID" value="KAJ3255323.1"/>
    <property type="molecule type" value="Genomic_DNA"/>
</dbReference>